<comment type="caution">
    <text evidence="2">The sequence shown here is derived from an EMBL/GenBank/DDBJ whole genome shotgun (WGS) entry which is preliminary data.</text>
</comment>
<feature type="compositionally biased region" description="Basic residues" evidence="1">
    <location>
        <begin position="9"/>
        <end position="18"/>
    </location>
</feature>
<dbReference type="Proteomes" id="UP001152888">
    <property type="component" value="Unassembled WGS sequence"/>
</dbReference>
<feature type="region of interest" description="Disordered" evidence="1">
    <location>
        <begin position="1"/>
        <end position="47"/>
    </location>
</feature>
<evidence type="ECO:0000256" key="1">
    <source>
        <dbReference type="SAM" id="MobiDB-lite"/>
    </source>
</evidence>
<evidence type="ECO:0000313" key="2">
    <source>
        <dbReference type="EMBL" id="CAH1983966.1"/>
    </source>
</evidence>
<evidence type="ECO:0000313" key="3">
    <source>
        <dbReference type="Proteomes" id="UP001152888"/>
    </source>
</evidence>
<name>A0A9P0PFE1_ACAOB</name>
<dbReference type="OrthoDB" id="6772600at2759"/>
<protein>
    <submittedName>
        <fullName evidence="2">Uncharacterized protein</fullName>
    </submittedName>
</protein>
<sequence>MESRDAATKRKLSKKQLKKNSSAYLRQREKANARKKKFLDKMTEEEI</sequence>
<proteinExistence type="predicted"/>
<dbReference type="EMBL" id="CAKOFQ010006949">
    <property type="protein sequence ID" value="CAH1983966.1"/>
    <property type="molecule type" value="Genomic_DNA"/>
</dbReference>
<organism evidence="2 3">
    <name type="scientific">Acanthoscelides obtectus</name>
    <name type="common">Bean weevil</name>
    <name type="synonym">Bruchus obtectus</name>
    <dbReference type="NCBI Taxonomy" id="200917"/>
    <lineage>
        <taxon>Eukaryota</taxon>
        <taxon>Metazoa</taxon>
        <taxon>Ecdysozoa</taxon>
        <taxon>Arthropoda</taxon>
        <taxon>Hexapoda</taxon>
        <taxon>Insecta</taxon>
        <taxon>Pterygota</taxon>
        <taxon>Neoptera</taxon>
        <taxon>Endopterygota</taxon>
        <taxon>Coleoptera</taxon>
        <taxon>Polyphaga</taxon>
        <taxon>Cucujiformia</taxon>
        <taxon>Chrysomeloidea</taxon>
        <taxon>Chrysomelidae</taxon>
        <taxon>Bruchinae</taxon>
        <taxon>Bruchini</taxon>
        <taxon>Acanthoscelides</taxon>
    </lineage>
</organism>
<keyword evidence="3" id="KW-1185">Reference proteome</keyword>
<reference evidence="2" key="1">
    <citation type="submission" date="2022-03" db="EMBL/GenBank/DDBJ databases">
        <authorList>
            <person name="Sayadi A."/>
        </authorList>
    </citation>
    <scope>NUCLEOTIDE SEQUENCE</scope>
</reference>
<dbReference type="AlphaFoldDB" id="A0A9P0PFE1"/>
<gene>
    <name evidence="2" type="ORF">ACAOBT_LOCUS15838</name>
</gene>
<accession>A0A9P0PFE1</accession>